<gene>
    <name evidence="1" type="ORF">ACFPFX_04620</name>
</gene>
<name>A0ABV9UFL3_9ACTN</name>
<keyword evidence="2" id="KW-1185">Reference proteome</keyword>
<proteinExistence type="predicted"/>
<accession>A0ABV9UFL3</accession>
<sequence>MISDAQLILGFSRHLTAYSVSPVHAELETLRFAGQVYEMAWRLRNAQVSSVERVRAIGIEAKIGPLELDRFVLPTMEQLGWVQCDRRPDGGLVSVAAFVPPNVELLDATDRLLGILLVTPTQHAALKIMRATSIQPLERHAALQAGSGHGDESAERALGCLITVNLVREVQSEDGRAVVFNPNIWVGDAEVVTAALRTEDARVQREVGALIEEVMASPGIPEEHVKSTEQRWIDFAVSAGLVERSQVVATSDKKLLFTPHLHRDPFGTDPRDPSGHIRQLVGSMIYASTFASWKLTSPGAFLHVLIRDGEAGNHERIAEDYAMLETAGTIEVVGDGRHARMRLLQAEVAEQALAILDARGNTAGGENTTFAGIGEQRSYNHLERERAQVATAVVLDDADSRRFVSALRDTTARRNF</sequence>
<dbReference type="RefSeq" id="WP_344370399.1">
    <property type="nucleotide sequence ID" value="NZ_BAAASQ010000001.1"/>
</dbReference>
<evidence type="ECO:0000313" key="2">
    <source>
        <dbReference type="Proteomes" id="UP001595834"/>
    </source>
</evidence>
<dbReference type="Proteomes" id="UP001595834">
    <property type="component" value="Unassembled WGS sequence"/>
</dbReference>
<organism evidence="1 2">
    <name type="scientific">Streptomyces mauvecolor</name>
    <dbReference type="NCBI Taxonomy" id="58345"/>
    <lineage>
        <taxon>Bacteria</taxon>
        <taxon>Bacillati</taxon>
        <taxon>Actinomycetota</taxon>
        <taxon>Actinomycetes</taxon>
        <taxon>Kitasatosporales</taxon>
        <taxon>Streptomycetaceae</taxon>
        <taxon>Streptomyces</taxon>
    </lineage>
</organism>
<evidence type="ECO:0000313" key="1">
    <source>
        <dbReference type="EMBL" id="MFC4955578.1"/>
    </source>
</evidence>
<protein>
    <submittedName>
        <fullName evidence="1">Uncharacterized protein</fullName>
    </submittedName>
</protein>
<dbReference type="EMBL" id="JBHSIZ010000005">
    <property type="protein sequence ID" value="MFC4955578.1"/>
    <property type="molecule type" value="Genomic_DNA"/>
</dbReference>
<reference evidence="2" key="1">
    <citation type="journal article" date="2019" name="Int. J. Syst. Evol. Microbiol.">
        <title>The Global Catalogue of Microorganisms (GCM) 10K type strain sequencing project: providing services to taxonomists for standard genome sequencing and annotation.</title>
        <authorList>
            <consortium name="The Broad Institute Genomics Platform"/>
            <consortium name="The Broad Institute Genome Sequencing Center for Infectious Disease"/>
            <person name="Wu L."/>
            <person name="Ma J."/>
        </authorList>
    </citation>
    <scope>NUCLEOTIDE SEQUENCE [LARGE SCALE GENOMIC DNA]</scope>
    <source>
        <strain evidence="2">CCM 7224</strain>
    </source>
</reference>
<comment type="caution">
    <text evidence="1">The sequence shown here is derived from an EMBL/GenBank/DDBJ whole genome shotgun (WGS) entry which is preliminary data.</text>
</comment>